<dbReference type="AlphaFoldDB" id="A0A8J6EDC1"/>
<dbReference type="InterPro" id="IPR022353">
    <property type="entry name" value="Insulin_CS"/>
</dbReference>
<sequence length="138" mass="15640">MRVLLVCCLLLALFVAAEQVTADGQFVKLCGREFIRAVIYTCGGSRWRRHLSGQPQDMTDKEAFFAMHTVNEDLVGPVEYHVQKIKSQRLKDQQETESSEEFLGAKKNPAQERRDLNELLISSCCNTGCKKKELNSLC</sequence>
<dbReference type="GO" id="GO:0005576">
    <property type="term" value="C:extracellular region"/>
    <property type="evidence" value="ECO:0007669"/>
    <property type="project" value="UniProtKB-SubCell"/>
</dbReference>
<dbReference type="InterPro" id="IPR051777">
    <property type="entry name" value="Insulin-like_neuro_ligands"/>
</dbReference>
<proteinExistence type="inferred from homology"/>
<evidence type="ECO:0000259" key="9">
    <source>
        <dbReference type="SMART" id="SM00078"/>
    </source>
</evidence>
<evidence type="ECO:0000313" key="10">
    <source>
        <dbReference type="EMBL" id="KAG9467033.1"/>
    </source>
</evidence>
<evidence type="ECO:0000256" key="1">
    <source>
        <dbReference type="ARBA" id="ARBA00004613"/>
    </source>
</evidence>
<dbReference type="OrthoDB" id="9443437at2759"/>
<feature type="domain" description="Insulin-like" evidence="9">
    <location>
        <begin position="27"/>
        <end position="138"/>
    </location>
</feature>
<dbReference type="InterPro" id="IPR036438">
    <property type="entry name" value="Insulin-like_sf"/>
</dbReference>
<comment type="similarity">
    <text evidence="2 7">Belongs to the insulin family.</text>
</comment>
<dbReference type="PANTHER" id="PTHR20968">
    <property type="entry name" value="ILGF DOMAIN-CONTAINING PROTEIN"/>
    <property type="match status" value="1"/>
</dbReference>
<name>A0A8J6EDC1_ELECQ</name>
<evidence type="ECO:0000256" key="8">
    <source>
        <dbReference type="SAM" id="SignalP"/>
    </source>
</evidence>
<dbReference type="Proteomes" id="UP000770717">
    <property type="component" value="Unassembled WGS sequence"/>
</dbReference>
<gene>
    <name evidence="10" type="ORF">GDO78_015735</name>
</gene>
<dbReference type="PANTHER" id="PTHR20968:SF2">
    <property type="entry name" value="INSULIN-LIKE PEPTIDE INSL5"/>
    <property type="match status" value="1"/>
</dbReference>
<accession>A0A8J6EDC1</accession>
<keyword evidence="4 7" id="KW-0964">Secreted</keyword>
<dbReference type="InterPro" id="IPR016179">
    <property type="entry name" value="Insulin-like"/>
</dbReference>
<evidence type="ECO:0000256" key="2">
    <source>
        <dbReference type="ARBA" id="ARBA00009034"/>
    </source>
</evidence>
<keyword evidence="8" id="KW-0732">Signal</keyword>
<organism evidence="10 11">
    <name type="scientific">Eleutherodactylus coqui</name>
    <name type="common">Puerto Rican coqui</name>
    <dbReference type="NCBI Taxonomy" id="57060"/>
    <lineage>
        <taxon>Eukaryota</taxon>
        <taxon>Metazoa</taxon>
        <taxon>Chordata</taxon>
        <taxon>Craniata</taxon>
        <taxon>Vertebrata</taxon>
        <taxon>Euteleostomi</taxon>
        <taxon>Amphibia</taxon>
        <taxon>Batrachia</taxon>
        <taxon>Anura</taxon>
        <taxon>Neobatrachia</taxon>
        <taxon>Hyloidea</taxon>
        <taxon>Eleutherodactylidae</taxon>
        <taxon>Eleutherodactylinae</taxon>
        <taxon>Eleutherodactylus</taxon>
        <taxon>Eleutherodactylus</taxon>
    </lineage>
</organism>
<keyword evidence="5" id="KW-0372">Hormone</keyword>
<dbReference type="GO" id="GO:0001664">
    <property type="term" value="F:G protein-coupled receptor binding"/>
    <property type="evidence" value="ECO:0007669"/>
    <property type="project" value="TreeGrafter"/>
</dbReference>
<evidence type="ECO:0000256" key="6">
    <source>
        <dbReference type="ARBA" id="ARBA00023157"/>
    </source>
</evidence>
<dbReference type="EMBL" id="WNTK01001662">
    <property type="protein sequence ID" value="KAG9467033.1"/>
    <property type="molecule type" value="Genomic_DNA"/>
</dbReference>
<dbReference type="Pfam" id="PF00049">
    <property type="entry name" value="Insulin"/>
    <property type="match status" value="1"/>
</dbReference>
<protein>
    <recommendedName>
        <fullName evidence="9">Insulin-like domain-containing protein</fullName>
    </recommendedName>
</protein>
<comment type="subcellular location">
    <subcellularLocation>
        <location evidence="1 7">Secreted</location>
    </subcellularLocation>
</comment>
<feature type="chain" id="PRO_5035190402" description="Insulin-like domain-containing protein" evidence="8">
    <location>
        <begin position="18"/>
        <end position="138"/>
    </location>
</feature>
<dbReference type="SUPFAM" id="SSF56994">
    <property type="entry name" value="Insulin-like"/>
    <property type="match status" value="1"/>
</dbReference>
<dbReference type="GO" id="GO:0005179">
    <property type="term" value="F:hormone activity"/>
    <property type="evidence" value="ECO:0007669"/>
    <property type="project" value="UniProtKB-KW"/>
</dbReference>
<evidence type="ECO:0000256" key="3">
    <source>
        <dbReference type="ARBA" id="ARBA00011207"/>
    </source>
</evidence>
<evidence type="ECO:0000256" key="7">
    <source>
        <dbReference type="RuleBase" id="RU000406"/>
    </source>
</evidence>
<evidence type="ECO:0000256" key="4">
    <source>
        <dbReference type="ARBA" id="ARBA00022525"/>
    </source>
</evidence>
<dbReference type="PROSITE" id="PS00262">
    <property type="entry name" value="INSULIN"/>
    <property type="match status" value="1"/>
</dbReference>
<evidence type="ECO:0000313" key="11">
    <source>
        <dbReference type="Proteomes" id="UP000770717"/>
    </source>
</evidence>
<dbReference type="CDD" id="cd04365">
    <property type="entry name" value="IlGF_relaxin_like"/>
    <property type="match status" value="1"/>
</dbReference>
<dbReference type="GO" id="GO:2000253">
    <property type="term" value="P:positive regulation of feeding behavior"/>
    <property type="evidence" value="ECO:0007669"/>
    <property type="project" value="TreeGrafter"/>
</dbReference>
<reference evidence="10" key="1">
    <citation type="thesis" date="2020" institute="ProQuest LLC" country="789 East Eisenhower Parkway, Ann Arbor, MI, USA">
        <title>Comparative Genomics and Chromosome Evolution.</title>
        <authorList>
            <person name="Mudd A.B."/>
        </authorList>
    </citation>
    <scope>NUCLEOTIDE SEQUENCE</scope>
    <source>
        <strain evidence="10">HN-11 Male</strain>
        <tissue evidence="10">Kidney and liver</tissue>
    </source>
</reference>
<dbReference type="SMART" id="SM00078">
    <property type="entry name" value="IlGF"/>
    <property type="match status" value="1"/>
</dbReference>
<keyword evidence="11" id="KW-1185">Reference proteome</keyword>
<feature type="signal peptide" evidence="8">
    <location>
        <begin position="1"/>
        <end position="17"/>
    </location>
</feature>
<keyword evidence="6" id="KW-1015">Disulfide bond</keyword>
<comment type="subunit">
    <text evidence="3">Heterodimer of a B chain and an A chain linked by two disulfide bonds.</text>
</comment>
<comment type="caution">
    <text evidence="10">The sequence shown here is derived from an EMBL/GenBank/DDBJ whole genome shotgun (WGS) entry which is preliminary data.</text>
</comment>
<evidence type="ECO:0000256" key="5">
    <source>
        <dbReference type="ARBA" id="ARBA00022702"/>
    </source>
</evidence>